<evidence type="ECO:0000313" key="10">
    <source>
        <dbReference type="Proteomes" id="UP001062901"/>
    </source>
</evidence>
<keyword evidence="5 7" id="KW-0234">DNA repair</keyword>
<dbReference type="HAMAP" id="MF_00201">
    <property type="entry name" value="RecO"/>
    <property type="match status" value="1"/>
</dbReference>
<evidence type="ECO:0000256" key="7">
    <source>
        <dbReference type="HAMAP-Rule" id="MF_00201"/>
    </source>
</evidence>
<evidence type="ECO:0000256" key="1">
    <source>
        <dbReference type="ARBA" id="ARBA00007452"/>
    </source>
</evidence>
<evidence type="ECO:0000256" key="4">
    <source>
        <dbReference type="ARBA" id="ARBA00023172"/>
    </source>
</evidence>
<organism evidence="9 10">
    <name type="scientific">Saccharibacter floricola DSM 15669</name>
    <dbReference type="NCBI Taxonomy" id="1123227"/>
    <lineage>
        <taxon>Bacteria</taxon>
        <taxon>Pseudomonadati</taxon>
        <taxon>Pseudomonadota</taxon>
        <taxon>Alphaproteobacteria</taxon>
        <taxon>Acetobacterales</taxon>
        <taxon>Acetobacteraceae</taxon>
        <taxon>Saccharibacter</taxon>
    </lineage>
</organism>
<dbReference type="Pfam" id="PF02565">
    <property type="entry name" value="RecO_C"/>
    <property type="match status" value="1"/>
</dbReference>
<evidence type="ECO:0000259" key="8">
    <source>
        <dbReference type="Pfam" id="PF11967"/>
    </source>
</evidence>
<evidence type="ECO:0000256" key="5">
    <source>
        <dbReference type="ARBA" id="ARBA00023204"/>
    </source>
</evidence>
<comment type="similarity">
    <text evidence="1 7">Belongs to the RecO family.</text>
</comment>
<dbReference type="EMBL" id="BAQD01000043">
    <property type="protein sequence ID" value="GBQ07681.1"/>
    <property type="molecule type" value="Genomic_DNA"/>
</dbReference>
<proteinExistence type="inferred from homology"/>
<dbReference type="NCBIfam" id="TIGR00613">
    <property type="entry name" value="reco"/>
    <property type="match status" value="1"/>
</dbReference>
<keyword evidence="10" id="KW-1185">Reference proteome</keyword>
<dbReference type="PANTHER" id="PTHR33991:SF1">
    <property type="entry name" value="DNA REPAIR PROTEIN RECO"/>
    <property type="match status" value="1"/>
</dbReference>
<dbReference type="InterPro" id="IPR003717">
    <property type="entry name" value="RecO"/>
</dbReference>
<gene>
    <name evidence="7" type="primary">recO</name>
    <name evidence="9" type="ORF">AA15669_1483</name>
</gene>
<dbReference type="RefSeq" id="WP_018979297.1">
    <property type="nucleotide sequence ID" value="NZ_BAQD01000043.1"/>
</dbReference>
<dbReference type="SUPFAM" id="SSF57863">
    <property type="entry name" value="ArfGap/RecO-like zinc finger"/>
    <property type="match status" value="1"/>
</dbReference>
<name>A0ABQ0P0B2_9PROT</name>
<sequence>MVEWEDAAIVLRTVPYGETSLLVHLLTQEHGVWRGLVRGGMSRRQSAIWQVGTILAARWKARLPENLGTFTGEAVRSCAASLMESPLGLVLLSSACALCSEALAEKEAHPALFSELVRLLSEVSVSPEAPPIASYIRWEAFLLQALGYGLDLTRCAVTGEREKLVFVSPRTGRAVSENGAGEWRDRLLPLPPFLRDDSEGDPMQWCEGVRLTGYFLERAAFASHHKPLPSARERFVTLLERHEEVTGRTGQTLPEHG</sequence>
<dbReference type="Pfam" id="PF11967">
    <property type="entry name" value="RecO_N"/>
    <property type="match status" value="1"/>
</dbReference>
<dbReference type="Gene3D" id="1.20.1440.120">
    <property type="entry name" value="Recombination protein O, C-terminal domain"/>
    <property type="match status" value="1"/>
</dbReference>
<dbReference type="InterPro" id="IPR022572">
    <property type="entry name" value="DNA_rep/recomb_RecO_N"/>
</dbReference>
<dbReference type="Gene3D" id="2.40.50.140">
    <property type="entry name" value="Nucleic acid-binding proteins"/>
    <property type="match status" value="1"/>
</dbReference>
<dbReference type="Proteomes" id="UP001062901">
    <property type="component" value="Unassembled WGS sequence"/>
</dbReference>
<keyword evidence="4 7" id="KW-0233">DNA recombination</keyword>
<protein>
    <recommendedName>
        <fullName evidence="2 7">DNA repair protein RecO</fullName>
    </recommendedName>
    <alternativeName>
        <fullName evidence="6 7">Recombination protein O</fullName>
    </alternativeName>
</protein>
<accession>A0ABQ0P0B2</accession>
<evidence type="ECO:0000256" key="2">
    <source>
        <dbReference type="ARBA" id="ARBA00021310"/>
    </source>
</evidence>
<feature type="domain" description="DNA replication/recombination mediator RecO N-terminal" evidence="8">
    <location>
        <begin position="1"/>
        <end position="76"/>
    </location>
</feature>
<dbReference type="PANTHER" id="PTHR33991">
    <property type="entry name" value="DNA REPAIR PROTEIN RECO"/>
    <property type="match status" value="1"/>
</dbReference>
<dbReference type="InterPro" id="IPR042242">
    <property type="entry name" value="RecO_C"/>
</dbReference>
<dbReference type="InterPro" id="IPR012340">
    <property type="entry name" value="NA-bd_OB-fold"/>
</dbReference>
<evidence type="ECO:0000256" key="3">
    <source>
        <dbReference type="ARBA" id="ARBA00022763"/>
    </source>
</evidence>
<comment type="caution">
    <text evidence="9">The sequence shown here is derived from an EMBL/GenBank/DDBJ whole genome shotgun (WGS) entry which is preliminary data.</text>
</comment>
<dbReference type="InterPro" id="IPR037278">
    <property type="entry name" value="ARFGAP/RecO"/>
</dbReference>
<evidence type="ECO:0000313" key="9">
    <source>
        <dbReference type="EMBL" id="GBQ07681.1"/>
    </source>
</evidence>
<keyword evidence="3 7" id="KW-0227">DNA damage</keyword>
<dbReference type="SUPFAM" id="SSF50249">
    <property type="entry name" value="Nucleic acid-binding proteins"/>
    <property type="match status" value="1"/>
</dbReference>
<evidence type="ECO:0000256" key="6">
    <source>
        <dbReference type="ARBA" id="ARBA00033409"/>
    </source>
</evidence>
<reference evidence="9" key="1">
    <citation type="submission" date="2013-04" db="EMBL/GenBank/DDBJ databases">
        <title>The genome sequencing project of 58 acetic acid bacteria.</title>
        <authorList>
            <person name="Okamoto-Kainuma A."/>
            <person name="Ishikawa M."/>
            <person name="Umino S."/>
            <person name="Koizumi Y."/>
            <person name="Shiwa Y."/>
            <person name="Yoshikawa H."/>
            <person name="Matsutani M."/>
            <person name="Matsushita K."/>
        </authorList>
    </citation>
    <scope>NUCLEOTIDE SEQUENCE</scope>
    <source>
        <strain evidence="9">DSM 15669</strain>
    </source>
</reference>
<comment type="function">
    <text evidence="7">Involved in DNA repair and RecF pathway recombination.</text>
</comment>